<organism evidence="1">
    <name type="scientific">Ruegeria sp. PrR005</name>
    <dbReference type="NCBI Taxonomy" id="2706882"/>
    <lineage>
        <taxon>Bacteria</taxon>
        <taxon>Pseudomonadati</taxon>
        <taxon>Pseudomonadota</taxon>
        <taxon>Alphaproteobacteria</taxon>
        <taxon>Rhodobacterales</taxon>
        <taxon>Roseobacteraceae</taxon>
        <taxon>Ruegeria</taxon>
    </lineage>
</organism>
<reference evidence="1" key="1">
    <citation type="submission" date="2020-02" db="EMBL/GenBank/DDBJ databases">
        <title>Delineation of the pyrene-degrading pathway in Roseobacter clade bacteria by genomic analysis.</title>
        <authorList>
            <person name="Zhou H."/>
            <person name="Wang H."/>
        </authorList>
    </citation>
    <scope>NUCLEOTIDE SEQUENCE</scope>
    <source>
        <strain evidence="1">PrR005</strain>
    </source>
</reference>
<gene>
    <name evidence="1" type="ORF">G0P99_03430</name>
</gene>
<accession>A0A6B2NQ84</accession>
<proteinExistence type="predicted"/>
<dbReference type="EMBL" id="JAAGOX010000004">
    <property type="protein sequence ID" value="NDW44005.1"/>
    <property type="molecule type" value="Genomic_DNA"/>
</dbReference>
<protein>
    <submittedName>
        <fullName evidence="1">Uncharacterized protein</fullName>
    </submittedName>
</protein>
<name>A0A6B2NQ84_9RHOB</name>
<evidence type="ECO:0000313" key="1">
    <source>
        <dbReference type="EMBL" id="NDW44005.1"/>
    </source>
</evidence>
<sequence length="62" mass="6864">MDSAVVNTCKDEGLNLGACACVVSIMLEQEGLTRMSLTEMVRLADAYPNEYRRARNHCISVN</sequence>
<dbReference type="RefSeq" id="WP_164127720.1">
    <property type="nucleotide sequence ID" value="NZ_JAAGOX010000004.1"/>
</dbReference>
<comment type="caution">
    <text evidence="1">The sequence shown here is derived from an EMBL/GenBank/DDBJ whole genome shotgun (WGS) entry which is preliminary data.</text>
</comment>
<dbReference type="AlphaFoldDB" id="A0A6B2NQ84"/>